<dbReference type="InterPro" id="IPR004152">
    <property type="entry name" value="GAT_dom"/>
</dbReference>
<sequence length="217" mass="24110">MISWSSHSHKSLKSRGIRFPGGDNESLASIFTPARSTFVPDVDASLDEQFRHEMQLERDIPVQSFTAEQTKKAFDVARNNIELLSTVLSSSPQQDALEDDLTNTLVRQCRQSQSTVLGIIETAGDNEVLLFEALNVNDDLQKVVSKYEEMKKPSVSPQELEPAMIPVTVEPDNDSHLDTKHDALVRKPAGTRHGTSGGSSEDMMCNTPNLYPTRIRL</sequence>
<dbReference type="GO" id="GO:0005737">
    <property type="term" value="C:cytoplasm"/>
    <property type="evidence" value="ECO:0007669"/>
    <property type="project" value="UniProtKB-ARBA"/>
</dbReference>
<protein>
    <submittedName>
        <fullName evidence="6">Cellulase synthase 3 family protein</fullName>
    </submittedName>
</protein>
<evidence type="ECO:0000256" key="1">
    <source>
        <dbReference type="ARBA" id="ARBA00004170"/>
    </source>
</evidence>
<dbReference type="PANTHER" id="PTHR46646:SF1">
    <property type="entry name" value="TOM1-LIKE PROTEIN 1"/>
    <property type="match status" value="1"/>
</dbReference>
<dbReference type="GO" id="GO:0043130">
    <property type="term" value="F:ubiquitin binding"/>
    <property type="evidence" value="ECO:0007669"/>
    <property type="project" value="InterPro"/>
</dbReference>
<evidence type="ECO:0000256" key="2">
    <source>
        <dbReference type="ARBA" id="ARBA00007708"/>
    </source>
</evidence>
<proteinExistence type="inferred from homology"/>
<accession>A0A6A2ZKX4</accession>
<reference evidence="6" key="1">
    <citation type="submission" date="2019-09" db="EMBL/GenBank/DDBJ databases">
        <title>Draft genome information of white flower Hibiscus syriacus.</title>
        <authorList>
            <person name="Kim Y.-M."/>
        </authorList>
    </citation>
    <scope>NUCLEOTIDE SEQUENCE [LARGE SCALE GENOMIC DNA]</scope>
    <source>
        <strain evidence="6">YM2019G1</strain>
    </source>
</reference>
<comment type="subcellular location">
    <subcellularLocation>
        <location evidence="1">Membrane</location>
        <topology evidence="1">Peripheral membrane protein</topology>
    </subcellularLocation>
</comment>
<dbReference type="SUPFAM" id="SSF89009">
    <property type="entry name" value="GAT-like domain"/>
    <property type="match status" value="1"/>
</dbReference>
<dbReference type="PANTHER" id="PTHR46646">
    <property type="entry name" value="TOM1-LIKE PROTEIN 1"/>
    <property type="match status" value="1"/>
</dbReference>
<feature type="region of interest" description="Disordered" evidence="4">
    <location>
        <begin position="188"/>
        <end position="208"/>
    </location>
</feature>
<keyword evidence="3" id="KW-0472">Membrane</keyword>
<dbReference type="Gene3D" id="1.20.58.160">
    <property type="match status" value="1"/>
</dbReference>
<feature type="domain" description="GAT" evidence="5">
    <location>
        <begin position="65"/>
        <end position="152"/>
    </location>
</feature>
<comment type="similarity">
    <text evidence="2">Belongs to the TOM1 family.</text>
</comment>
<organism evidence="6 7">
    <name type="scientific">Hibiscus syriacus</name>
    <name type="common">Rose of Sharon</name>
    <dbReference type="NCBI Taxonomy" id="106335"/>
    <lineage>
        <taxon>Eukaryota</taxon>
        <taxon>Viridiplantae</taxon>
        <taxon>Streptophyta</taxon>
        <taxon>Embryophyta</taxon>
        <taxon>Tracheophyta</taxon>
        <taxon>Spermatophyta</taxon>
        <taxon>Magnoliopsida</taxon>
        <taxon>eudicotyledons</taxon>
        <taxon>Gunneridae</taxon>
        <taxon>Pentapetalae</taxon>
        <taxon>rosids</taxon>
        <taxon>malvids</taxon>
        <taxon>Malvales</taxon>
        <taxon>Malvaceae</taxon>
        <taxon>Malvoideae</taxon>
        <taxon>Hibiscus</taxon>
    </lineage>
</organism>
<dbReference type="EMBL" id="VEPZ02001133">
    <property type="protein sequence ID" value="KAE8692558.1"/>
    <property type="molecule type" value="Genomic_DNA"/>
</dbReference>
<evidence type="ECO:0000259" key="5">
    <source>
        <dbReference type="PROSITE" id="PS50909"/>
    </source>
</evidence>
<evidence type="ECO:0000313" key="6">
    <source>
        <dbReference type="EMBL" id="KAE8692558.1"/>
    </source>
</evidence>
<dbReference type="PROSITE" id="PS50909">
    <property type="entry name" value="GAT"/>
    <property type="match status" value="1"/>
</dbReference>
<dbReference type="AlphaFoldDB" id="A0A6A2ZKX4"/>
<dbReference type="Proteomes" id="UP000436088">
    <property type="component" value="Unassembled WGS sequence"/>
</dbReference>
<dbReference type="Pfam" id="PF03127">
    <property type="entry name" value="GAT"/>
    <property type="match status" value="1"/>
</dbReference>
<keyword evidence="7" id="KW-1185">Reference proteome</keyword>
<evidence type="ECO:0000256" key="3">
    <source>
        <dbReference type="ARBA" id="ARBA00023136"/>
    </source>
</evidence>
<dbReference type="InterPro" id="IPR038425">
    <property type="entry name" value="GAT_sf"/>
</dbReference>
<gene>
    <name evidence="6" type="ORF">F3Y22_tig00110833pilonHSYRG00301</name>
</gene>
<evidence type="ECO:0000313" key="7">
    <source>
        <dbReference type="Proteomes" id="UP000436088"/>
    </source>
</evidence>
<dbReference type="GO" id="GO:0035091">
    <property type="term" value="F:phosphatidylinositol binding"/>
    <property type="evidence" value="ECO:0007669"/>
    <property type="project" value="InterPro"/>
</dbReference>
<dbReference type="InterPro" id="IPR044836">
    <property type="entry name" value="TOL_plant"/>
</dbReference>
<dbReference type="GO" id="GO:0043328">
    <property type="term" value="P:protein transport to vacuole involved in ubiquitin-dependent protein catabolic process via the multivesicular body sorting pathway"/>
    <property type="evidence" value="ECO:0007669"/>
    <property type="project" value="InterPro"/>
</dbReference>
<evidence type="ECO:0000256" key="4">
    <source>
        <dbReference type="SAM" id="MobiDB-lite"/>
    </source>
</evidence>
<comment type="caution">
    <text evidence="6">The sequence shown here is derived from an EMBL/GenBank/DDBJ whole genome shotgun (WGS) entry which is preliminary data.</text>
</comment>
<dbReference type="GO" id="GO:0016020">
    <property type="term" value="C:membrane"/>
    <property type="evidence" value="ECO:0007669"/>
    <property type="project" value="UniProtKB-SubCell"/>
</dbReference>
<name>A0A6A2ZKX4_HIBSY</name>